<keyword evidence="3" id="KW-1185">Reference proteome</keyword>
<accession>A0AAE1TLM3</accession>
<dbReference type="EMBL" id="JAWZYT010005720">
    <property type="protein sequence ID" value="KAK4289802.1"/>
    <property type="molecule type" value="Genomic_DNA"/>
</dbReference>
<dbReference type="Proteomes" id="UP001292094">
    <property type="component" value="Unassembled WGS sequence"/>
</dbReference>
<dbReference type="AlphaFoldDB" id="A0AAE1TLM3"/>
<name>A0AAE1TLM3_9EUCA</name>
<proteinExistence type="predicted"/>
<keyword evidence="1" id="KW-0812">Transmembrane</keyword>
<feature type="transmembrane region" description="Helical" evidence="1">
    <location>
        <begin position="48"/>
        <end position="70"/>
    </location>
</feature>
<evidence type="ECO:0000256" key="1">
    <source>
        <dbReference type="SAM" id="Phobius"/>
    </source>
</evidence>
<protein>
    <submittedName>
        <fullName evidence="2">Uncharacterized protein</fullName>
    </submittedName>
</protein>
<sequence>MGIFQDKDGCPGAVVPCRGATRNNATSRTLITQDPFARPSRSSCPSSYLSSFSGLSYSFPVLLLPILILIRPLLLLPCLTPTHTHSQASPTPSLSYSYPSSFSGLSYSFPATLPLRVSLALLLFSPSCKQKVGHTNVGICRSNVVMLCWAGFSYDFTASRLNSLQML</sequence>
<organism evidence="2 3">
    <name type="scientific">Petrolisthes manimaculis</name>
    <dbReference type="NCBI Taxonomy" id="1843537"/>
    <lineage>
        <taxon>Eukaryota</taxon>
        <taxon>Metazoa</taxon>
        <taxon>Ecdysozoa</taxon>
        <taxon>Arthropoda</taxon>
        <taxon>Crustacea</taxon>
        <taxon>Multicrustacea</taxon>
        <taxon>Malacostraca</taxon>
        <taxon>Eumalacostraca</taxon>
        <taxon>Eucarida</taxon>
        <taxon>Decapoda</taxon>
        <taxon>Pleocyemata</taxon>
        <taxon>Anomura</taxon>
        <taxon>Galatheoidea</taxon>
        <taxon>Porcellanidae</taxon>
        <taxon>Petrolisthes</taxon>
    </lineage>
</organism>
<comment type="caution">
    <text evidence="2">The sequence shown here is derived from an EMBL/GenBank/DDBJ whole genome shotgun (WGS) entry which is preliminary data.</text>
</comment>
<keyword evidence="1" id="KW-0472">Membrane</keyword>
<reference evidence="2" key="1">
    <citation type="submission" date="2023-11" db="EMBL/GenBank/DDBJ databases">
        <title>Genome assemblies of two species of porcelain crab, Petrolisthes cinctipes and Petrolisthes manimaculis (Anomura: Porcellanidae).</title>
        <authorList>
            <person name="Angst P."/>
        </authorList>
    </citation>
    <scope>NUCLEOTIDE SEQUENCE</scope>
    <source>
        <strain evidence="2">PB745_02</strain>
        <tissue evidence="2">Gill</tissue>
    </source>
</reference>
<evidence type="ECO:0000313" key="3">
    <source>
        <dbReference type="Proteomes" id="UP001292094"/>
    </source>
</evidence>
<gene>
    <name evidence="2" type="ORF">Pmani_037259</name>
</gene>
<keyword evidence="1" id="KW-1133">Transmembrane helix</keyword>
<evidence type="ECO:0000313" key="2">
    <source>
        <dbReference type="EMBL" id="KAK4289802.1"/>
    </source>
</evidence>